<reference evidence="2" key="1">
    <citation type="journal article" date="2019" name="Int. J. Syst. Evol. Microbiol.">
        <title>The Global Catalogue of Microorganisms (GCM) 10K type strain sequencing project: providing services to taxonomists for standard genome sequencing and annotation.</title>
        <authorList>
            <consortium name="The Broad Institute Genomics Platform"/>
            <consortium name="The Broad Institute Genome Sequencing Center for Infectious Disease"/>
            <person name="Wu L."/>
            <person name="Ma J."/>
        </authorList>
    </citation>
    <scope>NUCLEOTIDE SEQUENCE [LARGE SCALE GENOMIC DNA]</scope>
    <source>
        <strain evidence="2">KCTC 52644</strain>
    </source>
</reference>
<organism evidence="1 2">
    <name type="scientific">Flavobacterium ardleyense</name>
    <dbReference type="NCBI Taxonomy" id="2038737"/>
    <lineage>
        <taxon>Bacteria</taxon>
        <taxon>Pseudomonadati</taxon>
        <taxon>Bacteroidota</taxon>
        <taxon>Flavobacteriia</taxon>
        <taxon>Flavobacteriales</taxon>
        <taxon>Flavobacteriaceae</taxon>
        <taxon>Flavobacterium</taxon>
    </lineage>
</organism>
<name>A0ABW5ZAQ8_9FLAO</name>
<evidence type="ECO:0000313" key="1">
    <source>
        <dbReference type="EMBL" id="MFD2909853.1"/>
    </source>
</evidence>
<dbReference type="Pfam" id="PF11153">
    <property type="entry name" value="DUF2931"/>
    <property type="match status" value="1"/>
</dbReference>
<keyword evidence="2" id="KW-1185">Reference proteome</keyword>
<comment type="caution">
    <text evidence="1">The sequence shown here is derived from an EMBL/GenBank/DDBJ whole genome shotgun (WGS) entry which is preliminary data.</text>
</comment>
<protein>
    <submittedName>
        <fullName evidence="1">DUF2931 family protein</fullName>
    </submittedName>
</protein>
<dbReference type="EMBL" id="JBHUOL010000022">
    <property type="protein sequence ID" value="MFD2909853.1"/>
    <property type="molecule type" value="Genomic_DNA"/>
</dbReference>
<evidence type="ECO:0000313" key="2">
    <source>
        <dbReference type="Proteomes" id="UP001597549"/>
    </source>
</evidence>
<dbReference type="Proteomes" id="UP001597549">
    <property type="component" value="Unassembled WGS sequence"/>
</dbReference>
<dbReference type="RefSeq" id="WP_379808772.1">
    <property type="nucleotide sequence ID" value="NZ_JBHUOL010000022.1"/>
</dbReference>
<sequence length="373" mass="42302">MKYLLFIILVTQLGACQNKHIEKPPIESKNMQTTQHIKTTFQWSEGLNAPLGYPVSVYRGGLELSSGFVGLSGLATASGFGGWGAEGNGMSNGIKSLPKRINCIWLSYAEDCMYEINCDVDYEKTLKLFNEGFIDSNRKRGRKMDTYNKIMVGFAPGGVVVLWASGGDKKVEIGRYQGEKTIVSPEEIAKLDSHEKLFFDPAMRKHVMDNPRIVPPEVQKLNKNKPIPFGLWDIYREKHSWRPIFSIPDEGKMNDRVRIEKYNGENETLLYEEFYDNKFAARAIPQRINFGYWDKNGQGYGCNVILNESEIFDAFNKLSKEESGGNLELLLKTNKTNSFIVVSLKGKQNEIALIKSTIEVFESSKLTKEFKVE</sequence>
<proteinExistence type="predicted"/>
<dbReference type="InterPro" id="IPR021326">
    <property type="entry name" value="DUF2931"/>
</dbReference>
<accession>A0ABW5ZAQ8</accession>
<gene>
    <name evidence="1" type="ORF">ACFSX9_14030</name>
</gene>